<dbReference type="FunFam" id="1.10.1900.10:FF:000001">
    <property type="entry name" value="Polyadenylate-binding protein"/>
    <property type="match status" value="1"/>
</dbReference>
<dbReference type="InterPro" id="IPR003954">
    <property type="entry name" value="RRM_euk-type"/>
</dbReference>
<dbReference type="InterPro" id="IPR012677">
    <property type="entry name" value="Nucleotide-bd_a/b_plait_sf"/>
</dbReference>
<dbReference type="InterPro" id="IPR006515">
    <property type="entry name" value="PABP_1234"/>
</dbReference>
<evidence type="ECO:0000256" key="7">
    <source>
        <dbReference type="RuleBase" id="RU362004"/>
    </source>
</evidence>
<evidence type="ECO:0000256" key="1">
    <source>
        <dbReference type="ARBA" id="ARBA00004496"/>
    </source>
</evidence>
<dbReference type="InterPro" id="IPR045305">
    <property type="entry name" value="RRM2_I_PABPs"/>
</dbReference>
<feature type="domain" description="RRM" evidence="8">
    <location>
        <begin position="294"/>
        <end position="370"/>
    </location>
</feature>
<dbReference type="Pfam" id="PF00658">
    <property type="entry name" value="MLLE"/>
    <property type="match status" value="1"/>
</dbReference>
<dbReference type="OrthoDB" id="19742at2759"/>
<dbReference type="SMART" id="SM00360">
    <property type="entry name" value="RRM"/>
    <property type="match status" value="4"/>
</dbReference>
<protein>
    <recommendedName>
        <fullName evidence="7">Polyadenylate-binding protein</fullName>
        <shortName evidence="7">PABP</shortName>
    </recommendedName>
</protein>
<dbReference type="InterPro" id="IPR002004">
    <property type="entry name" value="PABP_HYD_C"/>
</dbReference>
<dbReference type="Pfam" id="PF00076">
    <property type="entry name" value="RRM_1"/>
    <property type="match status" value="4"/>
</dbReference>
<dbReference type="FunFam" id="3.30.70.330:FF:000003">
    <property type="entry name" value="Polyadenylate-binding protein"/>
    <property type="match status" value="1"/>
</dbReference>
<evidence type="ECO:0000313" key="11">
    <source>
        <dbReference type="Proteomes" id="UP000518266"/>
    </source>
</evidence>
<dbReference type="AlphaFoldDB" id="A0A7J5XB95"/>
<evidence type="ECO:0000256" key="5">
    <source>
        <dbReference type="ARBA" id="ARBA00022884"/>
    </source>
</evidence>
<dbReference type="SUPFAM" id="SSF63570">
    <property type="entry name" value="PABC (PABP) domain"/>
    <property type="match status" value="1"/>
</dbReference>
<evidence type="ECO:0000256" key="4">
    <source>
        <dbReference type="ARBA" id="ARBA00022737"/>
    </source>
</evidence>
<keyword evidence="5 6" id="KW-0694">RNA-binding</keyword>
<evidence type="ECO:0000259" key="9">
    <source>
        <dbReference type="PROSITE" id="PS51309"/>
    </source>
</evidence>
<evidence type="ECO:0000256" key="3">
    <source>
        <dbReference type="ARBA" id="ARBA00022490"/>
    </source>
</evidence>
<dbReference type="PROSITE" id="PS51309">
    <property type="entry name" value="PABC"/>
    <property type="match status" value="1"/>
</dbReference>
<proteinExistence type="inferred from homology"/>
<reference evidence="10 11" key="1">
    <citation type="submission" date="2020-03" db="EMBL/GenBank/DDBJ databases">
        <title>Dissostichus mawsoni Genome sequencing and assembly.</title>
        <authorList>
            <person name="Park H."/>
        </authorList>
    </citation>
    <scope>NUCLEOTIDE SEQUENCE [LARGE SCALE GENOMIC DNA]</scope>
    <source>
        <strain evidence="10">DM0001</strain>
        <tissue evidence="10">Muscle</tissue>
    </source>
</reference>
<organism evidence="10 11">
    <name type="scientific">Dissostichus mawsoni</name>
    <name type="common">Antarctic cod</name>
    <dbReference type="NCBI Taxonomy" id="36200"/>
    <lineage>
        <taxon>Eukaryota</taxon>
        <taxon>Metazoa</taxon>
        <taxon>Chordata</taxon>
        <taxon>Craniata</taxon>
        <taxon>Vertebrata</taxon>
        <taxon>Euteleostomi</taxon>
        <taxon>Actinopterygii</taxon>
        <taxon>Neopterygii</taxon>
        <taxon>Teleostei</taxon>
        <taxon>Neoteleostei</taxon>
        <taxon>Acanthomorphata</taxon>
        <taxon>Eupercaria</taxon>
        <taxon>Perciformes</taxon>
        <taxon>Notothenioidei</taxon>
        <taxon>Nototheniidae</taxon>
        <taxon>Dissostichus</taxon>
    </lineage>
</organism>
<comment type="similarity">
    <text evidence="2 7">Belongs to the polyadenylate-binding protein type-1 family.</text>
</comment>
<dbReference type="GO" id="GO:0003723">
    <property type="term" value="F:RNA binding"/>
    <property type="evidence" value="ECO:0007669"/>
    <property type="project" value="UniProtKB-UniRule"/>
</dbReference>
<keyword evidence="11" id="KW-1185">Reference proteome</keyword>
<dbReference type="EMBL" id="JAAKFY010000026">
    <property type="protein sequence ID" value="KAF3833939.1"/>
    <property type="molecule type" value="Genomic_DNA"/>
</dbReference>
<dbReference type="NCBIfam" id="TIGR01628">
    <property type="entry name" value="PABP-1234"/>
    <property type="match status" value="1"/>
</dbReference>
<dbReference type="InterPro" id="IPR000504">
    <property type="entry name" value="RRM_dom"/>
</dbReference>
<dbReference type="SMART" id="SM00361">
    <property type="entry name" value="RRM_1"/>
    <property type="match status" value="3"/>
</dbReference>
<keyword evidence="4" id="KW-0677">Repeat</keyword>
<comment type="function">
    <text evidence="7">Binds the poly(A) tail of mRNA.</text>
</comment>
<keyword evidence="3 7" id="KW-0963">Cytoplasm</keyword>
<dbReference type="FunFam" id="3.30.70.330:FF:000042">
    <property type="entry name" value="Polyadenylate-binding protein"/>
    <property type="match status" value="1"/>
</dbReference>
<feature type="domain" description="PABC" evidence="9">
    <location>
        <begin position="537"/>
        <end position="614"/>
    </location>
</feature>
<dbReference type="FunFam" id="3.30.70.330:FF:000021">
    <property type="entry name" value="Polyadenylate-binding protein"/>
    <property type="match status" value="1"/>
</dbReference>
<dbReference type="Gene3D" id="1.10.1900.10">
    <property type="entry name" value="c-terminal domain of poly(a) binding protein"/>
    <property type="match status" value="1"/>
</dbReference>
<feature type="domain" description="RRM" evidence="8">
    <location>
        <begin position="99"/>
        <end position="175"/>
    </location>
</feature>
<evidence type="ECO:0000259" key="8">
    <source>
        <dbReference type="PROSITE" id="PS50102"/>
    </source>
</evidence>
<dbReference type="PROSITE" id="PS50102">
    <property type="entry name" value="RRM"/>
    <property type="match status" value="4"/>
</dbReference>
<name>A0A7J5XB95_DISMA</name>
<dbReference type="CDD" id="cd12379">
    <property type="entry name" value="RRM2_I_PABPs"/>
    <property type="match status" value="1"/>
</dbReference>
<dbReference type="InterPro" id="IPR036053">
    <property type="entry name" value="PABP-dom"/>
</dbReference>
<dbReference type="CDD" id="cd12380">
    <property type="entry name" value="RRM3_I_PABPs"/>
    <property type="match status" value="1"/>
</dbReference>
<feature type="domain" description="RRM" evidence="8">
    <location>
        <begin position="11"/>
        <end position="89"/>
    </location>
</feature>
<dbReference type="SMART" id="SM00517">
    <property type="entry name" value="PolyA"/>
    <property type="match status" value="1"/>
</dbReference>
<evidence type="ECO:0000313" key="10">
    <source>
        <dbReference type="EMBL" id="KAF3833939.1"/>
    </source>
</evidence>
<evidence type="ECO:0000256" key="2">
    <source>
        <dbReference type="ARBA" id="ARBA00008557"/>
    </source>
</evidence>
<dbReference type="InterPro" id="IPR035979">
    <property type="entry name" value="RBD_domain_sf"/>
</dbReference>
<feature type="domain" description="RRM" evidence="8">
    <location>
        <begin position="191"/>
        <end position="268"/>
    </location>
</feature>
<dbReference type="GO" id="GO:0005737">
    <property type="term" value="C:cytoplasm"/>
    <property type="evidence" value="ECO:0007669"/>
    <property type="project" value="UniProtKB-SubCell"/>
</dbReference>
<sequence length="631" mass="70751">MNPSAPSYPMASLYVGDLHQDVTEAMLYEKFSPAGAILSIRVCRDMITRRSLGYAYVNFQQPADAERALDTMNFDVIKGRPVRIMWSQRDPSLRKSGVGNIFIKNLDKSIDNKALYDTFSAFGNILSCKVVCDENGSKGYGFVHFETQEAAERAIEKMNGMLLNDRKVFVGRFKSRKEREAELGARAREFTNVYVKNFGEDMDEEKLRDVFSKYGQAMSIRVMTDESGKSRGFGFVSFDRHEDAQQAVDEMNGKEYNGKLIYVGRAQKKMERQTELKRKFEQMKQDRMTRYQGVNLYVKNLDDGLDDERLRKEFTPFGTITSAKVMMEGGRSKGFGFVCFSSPEEATKAVTEMNGRIVATKPLYVALAQRKEERQAHLTNQYMQRMATVRAVPNPVINPYQPAPPSGYFMAAIPQAQNRAAYYPAAGQMAQIRPSPRWATQGVRPQHFQNMPGAMRPSAPRPQTFGAMRPSSQMPRMMSTQRVAQPMGPRPAAAAAVPVRGVPQYKYAPGVRNPQQHMPAQQQVAMQQPAVHVQGQEPLTASMLAAAPRRSRSRCWVSERLFPMIQNMHLGLAGKITGMLLEIDNSELLHMLESPESLRSKVDEAVAVLQAHQAKEATQKPVPTPAGVATA</sequence>
<dbReference type="CDD" id="cd12381">
    <property type="entry name" value="RRM4_I_PABPs"/>
    <property type="match status" value="1"/>
</dbReference>
<accession>A0A7J5XB95</accession>
<dbReference type="InterPro" id="IPR034364">
    <property type="entry name" value="PABP_RRM1"/>
</dbReference>
<comment type="subcellular location">
    <subcellularLocation>
        <location evidence="1 7">Cytoplasm</location>
    </subcellularLocation>
</comment>
<dbReference type="FunFam" id="3.30.70.330:FF:000154">
    <property type="entry name" value="Polyadenylate-binding protein"/>
    <property type="match status" value="1"/>
</dbReference>
<dbReference type="Gene3D" id="3.30.70.330">
    <property type="match status" value="4"/>
</dbReference>
<evidence type="ECO:0000256" key="6">
    <source>
        <dbReference type="PROSITE-ProRule" id="PRU00176"/>
    </source>
</evidence>
<dbReference type="Proteomes" id="UP000518266">
    <property type="component" value="Unassembled WGS sequence"/>
</dbReference>
<dbReference type="PANTHER" id="PTHR24012">
    <property type="entry name" value="RNA BINDING PROTEIN"/>
    <property type="match status" value="1"/>
</dbReference>
<dbReference type="SUPFAM" id="SSF54928">
    <property type="entry name" value="RNA-binding domain, RBD"/>
    <property type="match status" value="2"/>
</dbReference>
<gene>
    <name evidence="10" type="ORF">F7725_025143</name>
</gene>
<comment type="caution">
    <text evidence="10">The sequence shown here is derived from an EMBL/GenBank/DDBJ whole genome shotgun (WGS) entry which is preliminary data.</text>
</comment>
<dbReference type="CDD" id="cd12378">
    <property type="entry name" value="RRM1_I_PABPs"/>
    <property type="match status" value="1"/>
</dbReference>